<dbReference type="SUPFAM" id="SSF52151">
    <property type="entry name" value="FabD/lysophospholipase-like"/>
    <property type="match status" value="1"/>
</dbReference>
<dbReference type="EMBL" id="BBMT01000001">
    <property type="protein sequence ID" value="GAL31793.1"/>
    <property type="molecule type" value="Genomic_DNA"/>
</dbReference>
<evidence type="ECO:0000256" key="5">
    <source>
        <dbReference type="SAM" id="SignalP"/>
    </source>
</evidence>
<name>A0A090SXZ4_9VIBR</name>
<evidence type="ECO:0000256" key="3">
    <source>
        <dbReference type="ARBA" id="ARBA00023098"/>
    </source>
</evidence>
<feature type="chain" id="PRO_5001863654" description="PNPLA domain-containing protein" evidence="5">
    <location>
        <begin position="22"/>
        <end position="92"/>
    </location>
</feature>
<comment type="caution">
    <text evidence="4">Lacks conserved residue(s) required for the propagation of feature annotation.</text>
</comment>
<organism evidence="7 8">
    <name type="scientific">Vibrio maritimus</name>
    <dbReference type="NCBI Taxonomy" id="990268"/>
    <lineage>
        <taxon>Bacteria</taxon>
        <taxon>Pseudomonadati</taxon>
        <taxon>Pseudomonadota</taxon>
        <taxon>Gammaproteobacteria</taxon>
        <taxon>Vibrionales</taxon>
        <taxon>Vibrionaceae</taxon>
        <taxon>Vibrio</taxon>
    </lineage>
</organism>
<gene>
    <name evidence="7" type="ORF">JCM19240_5224</name>
</gene>
<evidence type="ECO:0000313" key="7">
    <source>
        <dbReference type="EMBL" id="GAL31793.1"/>
    </source>
</evidence>
<accession>A0A090SXZ4</accession>
<evidence type="ECO:0000256" key="1">
    <source>
        <dbReference type="ARBA" id="ARBA00022801"/>
    </source>
</evidence>
<dbReference type="PROSITE" id="PS51257">
    <property type="entry name" value="PROKAR_LIPOPROTEIN"/>
    <property type="match status" value="1"/>
</dbReference>
<feature type="short sequence motif" description="GXGXXG" evidence="4">
    <location>
        <begin position="51"/>
        <end position="56"/>
    </location>
</feature>
<keyword evidence="1" id="KW-0378">Hydrolase</keyword>
<evidence type="ECO:0000256" key="2">
    <source>
        <dbReference type="ARBA" id="ARBA00022963"/>
    </source>
</evidence>
<dbReference type="Gene3D" id="3.40.1090.10">
    <property type="entry name" value="Cytosolic phospholipase A2 catalytic domain"/>
    <property type="match status" value="1"/>
</dbReference>
<dbReference type="PROSITE" id="PS51635">
    <property type="entry name" value="PNPLA"/>
    <property type="match status" value="1"/>
</dbReference>
<reference evidence="7 8" key="1">
    <citation type="submission" date="2014-09" db="EMBL/GenBank/DDBJ databases">
        <title>Vibrio maritimus JCM 19240. (C210) whole genome shotgun sequence.</title>
        <authorList>
            <person name="Sawabe T."/>
            <person name="Meirelles P."/>
            <person name="Nakanishi M."/>
            <person name="Sayaka M."/>
            <person name="Hattori M."/>
            <person name="Ohkuma M."/>
        </authorList>
    </citation>
    <scope>NUCLEOTIDE SEQUENCE [LARGE SCALE GENOMIC DNA]</scope>
    <source>
        <strain evidence="7 8">JCM 19240</strain>
    </source>
</reference>
<keyword evidence="5" id="KW-0732">Signal</keyword>
<sequence>MLRRAKALKTISVVFAATVLAACSSPNVYEDLNSTETKPTKKHELGVAFGGGGVRGFMHLGVLKALQEEGIQPDVVSGTSAVQSLPHFMLPV</sequence>
<dbReference type="InterPro" id="IPR016035">
    <property type="entry name" value="Acyl_Trfase/lysoPLipase"/>
</dbReference>
<proteinExistence type="predicted"/>
<dbReference type="Pfam" id="PF01734">
    <property type="entry name" value="Patatin"/>
    <property type="match status" value="1"/>
</dbReference>
<evidence type="ECO:0000256" key="4">
    <source>
        <dbReference type="PROSITE-ProRule" id="PRU01161"/>
    </source>
</evidence>
<dbReference type="GO" id="GO:0016787">
    <property type="term" value="F:hydrolase activity"/>
    <property type="evidence" value="ECO:0007669"/>
    <property type="project" value="UniProtKB-KW"/>
</dbReference>
<dbReference type="InterPro" id="IPR002641">
    <property type="entry name" value="PNPLA_dom"/>
</dbReference>
<dbReference type="PANTHER" id="PTHR14226:SF78">
    <property type="entry name" value="SLR0060 PROTEIN"/>
    <property type="match status" value="1"/>
</dbReference>
<dbReference type="InterPro" id="IPR050301">
    <property type="entry name" value="NTE"/>
</dbReference>
<comment type="caution">
    <text evidence="7">The sequence shown here is derived from an EMBL/GenBank/DDBJ whole genome shotgun (WGS) entry which is preliminary data.</text>
</comment>
<dbReference type="AlphaFoldDB" id="A0A090SXZ4"/>
<dbReference type="PANTHER" id="PTHR14226">
    <property type="entry name" value="NEUROPATHY TARGET ESTERASE/SWISS CHEESE D.MELANOGASTER"/>
    <property type="match status" value="1"/>
</dbReference>
<feature type="signal peptide" evidence="5">
    <location>
        <begin position="1"/>
        <end position="21"/>
    </location>
</feature>
<feature type="domain" description="PNPLA" evidence="6">
    <location>
        <begin position="47"/>
        <end position="92"/>
    </location>
</feature>
<keyword evidence="2" id="KW-0442">Lipid degradation</keyword>
<protein>
    <recommendedName>
        <fullName evidence="6">PNPLA domain-containing protein</fullName>
    </recommendedName>
</protein>
<dbReference type="Proteomes" id="UP000029224">
    <property type="component" value="Unassembled WGS sequence"/>
</dbReference>
<dbReference type="GO" id="GO:0016042">
    <property type="term" value="P:lipid catabolic process"/>
    <property type="evidence" value="ECO:0007669"/>
    <property type="project" value="UniProtKB-KW"/>
</dbReference>
<reference evidence="7 8" key="2">
    <citation type="submission" date="2014-09" db="EMBL/GenBank/DDBJ databases">
        <authorList>
            <consortium name="NBRP consortium"/>
            <person name="Sawabe T."/>
            <person name="Meirelles P."/>
            <person name="Nakanishi M."/>
            <person name="Sayaka M."/>
            <person name="Hattori M."/>
            <person name="Ohkuma M."/>
        </authorList>
    </citation>
    <scope>NUCLEOTIDE SEQUENCE [LARGE SCALE GENOMIC DNA]</scope>
    <source>
        <strain evidence="7 8">JCM 19240</strain>
    </source>
</reference>
<keyword evidence="3" id="KW-0443">Lipid metabolism</keyword>
<evidence type="ECO:0000313" key="8">
    <source>
        <dbReference type="Proteomes" id="UP000029224"/>
    </source>
</evidence>
<evidence type="ECO:0000259" key="6">
    <source>
        <dbReference type="PROSITE" id="PS51635"/>
    </source>
</evidence>
<keyword evidence="8" id="KW-1185">Reference proteome</keyword>